<dbReference type="Proteomes" id="UP000186292">
    <property type="component" value="Unassembled WGS sequence"/>
</dbReference>
<accession>A0A1N7J0U7</accession>
<proteinExistence type="predicted"/>
<evidence type="ECO:0000313" key="3">
    <source>
        <dbReference type="Proteomes" id="UP000186292"/>
    </source>
</evidence>
<keyword evidence="3" id="KW-1185">Reference proteome</keyword>
<dbReference type="EMBL" id="FTOF01000003">
    <property type="protein sequence ID" value="SIS42841.1"/>
    <property type="molecule type" value="Genomic_DNA"/>
</dbReference>
<dbReference type="STRING" id="1161099.SAMN05444817_10369"/>
<gene>
    <name evidence="2" type="ORF">SAMN05444817_10369</name>
</gene>
<reference evidence="3" key="1">
    <citation type="submission" date="2017-01" db="EMBL/GenBank/DDBJ databases">
        <authorList>
            <person name="Varghese N."/>
            <person name="Submissions S."/>
        </authorList>
    </citation>
    <scope>NUCLEOTIDE SEQUENCE [LARGE SCALE GENOMIC DNA]</scope>
    <source>
        <strain evidence="3">DSM 44531</strain>
    </source>
</reference>
<dbReference type="AlphaFoldDB" id="A0A1N7J0U7"/>
<evidence type="ECO:0000313" key="2">
    <source>
        <dbReference type="EMBL" id="SIS42841.1"/>
    </source>
</evidence>
<evidence type="ECO:0000259" key="1">
    <source>
        <dbReference type="Pfam" id="PF18726"/>
    </source>
</evidence>
<feature type="domain" description="SAV-6107-like HEPN" evidence="1">
    <location>
        <begin position="50"/>
        <end position="133"/>
    </location>
</feature>
<name>A0A1N7J0U7_9CORY</name>
<protein>
    <recommendedName>
        <fullName evidence="1">SAV-6107-like HEPN domain-containing protein</fullName>
    </recommendedName>
</protein>
<sequence>MSSVISATTGAVYGVVPVASRHDEFLESARALLADAHAQLAAGSYDLALESAYRAALRTAGAVIAQSTVVAKRKRLPTSAWEKLALTGSRGTYWANTFSGFSRLRGRVASGIELKPRVADVGRLVELAEEFFAEAAGEGSDMSAA</sequence>
<dbReference type="InterPro" id="IPR040891">
    <property type="entry name" value="HEPN_SAV_6107"/>
</dbReference>
<dbReference type="RefSeq" id="WP_076598705.1">
    <property type="nucleotide sequence ID" value="NZ_CP046976.1"/>
</dbReference>
<dbReference type="OrthoDB" id="4421226at2"/>
<dbReference type="Gene3D" id="1.20.120.330">
    <property type="entry name" value="Nucleotidyltransferases domain 2"/>
    <property type="match status" value="1"/>
</dbReference>
<organism evidence="2 3">
    <name type="scientific">Corynebacterium appendicis CIP 107643</name>
    <dbReference type="NCBI Taxonomy" id="1161099"/>
    <lineage>
        <taxon>Bacteria</taxon>
        <taxon>Bacillati</taxon>
        <taxon>Actinomycetota</taxon>
        <taxon>Actinomycetes</taxon>
        <taxon>Mycobacteriales</taxon>
        <taxon>Corynebacteriaceae</taxon>
        <taxon>Corynebacterium</taxon>
    </lineage>
</organism>
<dbReference type="Pfam" id="PF18726">
    <property type="entry name" value="HEPN_SAV_6107"/>
    <property type="match status" value="1"/>
</dbReference>